<keyword evidence="3" id="KW-0146">Chitin degradation</keyword>
<dbReference type="Pfam" id="PF00704">
    <property type="entry name" value="Glyco_hydro_18"/>
    <property type="match status" value="1"/>
</dbReference>
<name>A0A165Z4Y8_9AGAM</name>
<gene>
    <name evidence="11" type="ORF">FIBSPDRAFT_872885</name>
</gene>
<keyword evidence="6" id="KW-0624">Polysaccharide degradation</keyword>
<dbReference type="InterPro" id="IPR017853">
    <property type="entry name" value="GH"/>
</dbReference>
<evidence type="ECO:0000313" key="12">
    <source>
        <dbReference type="Proteomes" id="UP000076532"/>
    </source>
</evidence>
<evidence type="ECO:0000256" key="2">
    <source>
        <dbReference type="ARBA" id="ARBA00022801"/>
    </source>
</evidence>
<dbReference type="InterPro" id="IPR001223">
    <property type="entry name" value="Glyco_hydro18_cat"/>
</dbReference>
<feature type="signal peptide" evidence="9">
    <location>
        <begin position="1"/>
        <end position="25"/>
    </location>
</feature>
<accession>A0A165Z4Y8</accession>
<dbReference type="Proteomes" id="UP000076532">
    <property type="component" value="Unassembled WGS sequence"/>
</dbReference>
<protein>
    <submittedName>
        <fullName evidence="11">Glycoside hydrolase family 18 protein</fullName>
    </submittedName>
</protein>
<dbReference type="PROSITE" id="PS51910">
    <property type="entry name" value="GH18_2"/>
    <property type="match status" value="1"/>
</dbReference>
<comment type="catalytic activity">
    <reaction evidence="1">
        <text>Random endo-hydrolysis of N-acetyl-beta-D-glucosaminide (1-&gt;4)-beta-linkages in chitin and chitodextrins.</text>
        <dbReference type="EC" id="3.2.1.14"/>
    </reaction>
</comment>
<evidence type="ECO:0000256" key="9">
    <source>
        <dbReference type="SAM" id="SignalP"/>
    </source>
</evidence>
<evidence type="ECO:0000256" key="5">
    <source>
        <dbReference type="ARBA" id="ARBA00023295"/>
    </source>
</evidence>
<organism evidence="11 12">
    <name type="scientific">Athelia psychrophila</name>
    <dbReference type="NCBI Taxonomy" id="1759441"/>
    <lineage>
        <taxon>Eukaryota</taxon>
        <taxon>Fungi</taxon>
        <taxon>Dikarya</taxon>
        <taxon>Basidiomycota</taxon>
        <taxon>Agaricomycotina</taxon>
        <taxon>Agaricomycetes</taxon>
        <taxon>Agaricomycetidae</taxon>
        <taxon>Atheliales</taxon>
        <taxon>Atheliaceae</taxon>
        <taxon>Athelia</taxon>
    </lineage>
</organism>
<evidence type="ECO:0000256" key="4">
    <source>
        <dbReference type="ARBA" id="ARBA00023277"/>
    </source>
</evidence>
<sequence>MTAFSFMRLLALFVAALAISHSVVAAPAEVDARSVAPEKRNFVAAAPHFVIYNDLWVTFPSSAQLSGYNVFALSFWLLSGAADQADDWAALTAAQRSAIKTDYNNAGISLVVSAFGSTDTPVSSGANPTTTAQNLAAWVKQYGVDGVDVDFEDLAAFNGGTGSAENWLITFTQVLRSLLPAGQYIISHAPLAPWFQPAPRWGGGGYLKVNSNVGSLIDFYNIQFYNQGSTEYTTCAGLLTTSSSSWPNTALFQIAASGVSENKLVIGKPATANDASNGYAAAKGWKGGVMVWQWPDAESAWIKQVRGSAFPV</sequence>
<evidence type="ECO:0000313" key="11">
    <source>
        <dbReference type="EMBL" id="KZP10231.1"/>
    </source>
</evidence>
<dbReference type="InterPro" id="IPR001579">
    <property type="entry name" value="Glyco_hydro_18_chit_AS"/>
</dbReference>
<dbReference type="GO" id="GO:0006032">
    <property type="term" value="P:chitin catabolic process"/>
    <property type="evidence" value="ECO:0007669"/>
    <property type="project" value="UniProtKB-KW"/>
</dbReference>
<evidence type="ECO:0000256" key="6">
    <source>
        <dbReference type="ARBA" id="ARBA00023326"/>
    </source>
</evidence>
<reference evidence="11 12" key="1">
    <citation type="journal article" date="2016" name="Mol. Biol. Evol.">
        <title>Comparative Genomics of Early-Diverging Mushroom-Forming Fungi Provides Insights into the Origins of Lignocellulose Decay Capabilities.</title>
        <authorList>
            <person name="Nagy L.G."/>
            <person name="Riley R."/>
            <person name="Tritt A."/>
            <person name="Adam C."/>
            <person name="Daum C."/>
            <person name="Floudas D."/>
            <person name="Sun H."/>
            <person name="Yadav J.S."/>
            <person name="Pangilinan J."/>
            <person name="Larsson K.H."/>
            <person name="Matsuura K."/>
            <person name="Barry K."/>
            <person name="Labutti K."/>
            <person name="Kuo R."/>
            <person name="Ohm R.A."/>
            <person name="Bhattacharya S.S."/>
            <person name="Shirouzu T."/>
            <person name="Yoshinaga Y."/>
            <person name="Martin F.M."/>
            <person name="Grigoriev I.V."/>
            <person name="Hibbett D.S."/>
        </authorList>
    </citation>
    <scope>NUCLEOTIDE SEQUENCE [LARGE SCALE GENOMIC DNA]</scope>
    <source>
        <strain evidence="11 12">CBS 109695</strain>
    </source>
</reference>
<feature type="domain" description="GH18" evidence="10">
    <location>
        <begin position="47"/>
        <end position="312"/>
    </location>
</feature>
<evidence type="ECO:0000259" key="10">
    <source>
        <dbReference type="PROSITE" id="PS51910"/>
    </source>
</evidence>
<proteinExistence type="inferred from homology"/>
<dbReference type="GO" id="GO:0008843">
    <property type="term" value="F:endochitinase activity"/>
    <property type="evidence" value="ECO:0007669"/>
    <property type="project" value="UniProtKB-EC"/>
</dbReference>
<comment type="similarity">
    <text evidence="8">Belongs to the glycosyl hydrolase 18 family.</text>
</comment>
<keyword evidence="2 7" id="KW-0378">Hydrolase</keyword>
<dbReference type="GO" id="GO:0000272">
    <property type="term" value="P:polysaccharide catabolic process"/>
    <property type="evidence" value="ECO:0007669"/>
    <property type="project" value="UniProtKB-KW"/>
</dbReference>
<dbReference type="AlphaFoldDB" id="A0A165Z4Y8"/>
<keyword evidence="9" id="KW-0732">Signal</keyword>
<keyword evidence="5 7" id="KW-0326">Glycosidase</keyword>
<dbReference type="SUPFAM" id="SSF51445">
    <property type="entry name" value="(Trans)glycosidases"/>
    <property type="match status" value="1"/>
</dbReference>
<evidence type="ECO:0000256" key="1">
    <source>
        <dbReference type="ARBA" id="ARBA00000822"/>
    </source>
</evidence>
<keyword evidence="12" id="KW-1185">Reference proteome</keyword>
<keyword evidence="4" id="KW-0119">Carbohydrate metabolism</keyword>
<feature type="chain" id="PRO_5007869775" evidence="9">
    <location>
        <begin position="26"/>
        <end position="312"/>
    </location>
</feature>
<evidence type="ECO:0000256" key="8">
    <source>
        <dbReference type="RuleBase" id="RU004453"/>
    </source>
</evidence>
<dbReference type="EMBL" id="KV417684">
    <property type="protein sequence ID" value="KZP10231.1"/>
    <property type="molecule type" value="Genomic_DNA"/>
</dbReference>
<dbReference type="PROSITE" id="PS01095">
    <property type="entry name" value="GH18_1"/>
    <property type="match status" value="1"/>
</dbReference>
<dbReference type="STRING" id="436010.A0A165Z4Y8"/>
<evidence type="ECO:0000256" key="3">
    <source>
        <dbReference type="ARBA" id="ARBA00023024"/>
    </source>
</evidence>
<dbReference type="OrthoDB" id="3012298at2759"/>
<dbReference type="Gene3D" id="3.20.20.80">
    <property type="entry name" value="Glycosidases"/>
    <property type="match status" value="1"/>
</dbReference>
<evidence type="ECO:0000256" key="7">
    <source>
        <dbReference type="RuleBase" id="RU000489"/>
    </source>
</evidence>
<dbReference type="CDD" id="cd00598">
    <property type="entry name" value="GH18_chitinase-like"/>
    <property type="match status" value="1"/>
</dbReference>